<dbReference type="Proteomes" id="UP000677228">
    <property type="component" value="Unassembled WGS sequence"/>
</dbReference>
<dbReference type="AlphaFoldDB" id="A0A8S2WJW9"/>
<dbReference type="EMBL" id="CAJNOK010057003">
    <property type="protein sequence ID" value="CAF1624677.1"/>
    <property type="molecule type" value="Genomic_DNA"/>
</dbReference>
<sequence>ALPVIVFYDVFTFHCRDLFHTIQSRLLRLRSLIQLDLFKEASLLIFMLTDGSKLPSVLETLLTIRLSNSMSSLFGAHLTIEFHYLLSLYFIRLAARIPVIANLEYFKSSELKQILTTVSDSRYKAHSMMSIT</sequence>
<comment type="caution">
    <text evidence="2">The sequence shown here is derived from an EMBL/GenBank/DDBJ whole genome shotgun (WGS) entry which is preliminary data.</text>
</comment>
<protein>
    <submittedName>
        <fullName evidence="2">Uncharacterized protein</fullName>
    </submittedName>
</protein>
<dbReference type="EMBL" id="CAJOBA010082117">
    <property type="protein sequence ID" value="CAF4446599.1"/>
    <property type="molecule type" value="Genomic_DNA"/>
</dbReference>
<dbReference type="Proteomes" id="UP000682733">
    <property type="component" value="Unassembled WGS sequence"/>
</dbReference>
<feature type="non-terminal residue" evidence="2">
    <location>
        <position position="132"/>
    </location>
</feature>
<accession>A0A8S2WJW9</accession>
<gene>
    <name evidence="1" type="ORF">OVA965_LOCUS43390</name>
    <name evidence="2" type="ORF">TMI583_LOCUS45625</name>
</gene>
<evidence type="ECO:0000313" key="3">
    <source>
        <dbReference type="Proteomes" id="UP000682733"/>
    </source>
</evidence>
<organism evidence="2 3">
    <name type="scientific">Didymodactylos carnosus</name>
    <dbReference type="NCBI Taxonomy" id="1234261"/>
    <lineage>
        <taxon>Eukaryota</taxon>
        <taxon>Metazoa</taxon>
        <taxon>Spiralia</taxon>
        <taxon>Gnathifera</taxon>
        <taxon>Rotifera</taxon>
        <taxon>Eurotatoria</taxon>
        <taxon>Bdelloidea</taxon>
        <taxon>Philodinida</taxon>
        <taxon>Philodinidae</taxon>
        <taxon>Didymodactylos</taxon>
    </lineage>
</organism>
<evidence type="ECO:0000313" key="1">
    <source>
        <dbReference type="EMBL" id="CAF1624677.1"/>
    </source>
</evidence>
<feature type="non-terminal residue" evidence="2">
    <location>
        <position position="1"/>
    </location>
</feature>
<evidence type="ECO:0000313" key="2">
    <source>
        <dbReference type="EMBL" id="CAF4446599.1"/>
    </source>
</evidence>
<name>A0A8S2WJW9_9BILA</name>
<proteinExistence type="predicted"/>
<reference evidence="2" key="1">
    <citation type="submission" date="2021-02" db="EMBL/GenBank/DDBJ databases">
        <authorList>
            <person name="Nowell W R."/>
        </authorList>
    </citation>
    <scope>NUCLEOTIDE SEQUENCE</scope>
</reference>